<evidence type="ECO:0000313" key="7">
    <source>
        <dbReference type="EMBL" id="GAV27168.1"/>
    </source>
</evidence>
<feature type="compositionally biased region" description="Basic and acidic residues" evidence="6">
    <location>
        <begin position="384"/>
        <end position="393"/>
    </location>
</feature>
<evidence type="ECO:0000256" key="3">
    <source>
        <dbReference type="ARBA" id="ARBA00022737"/>
    </source>
</evidence>
<evidence type="ECO:0000256" key="4">
    <source>
        <dbReference type="ARBA" id="ARBA00023242"/>
    </source>
</evidence>
<dbReference type="GO" id="GO:0032040">
    <property type="term" value="C:small-subunit processome"/>
    <property type="evidence" value="ECO:0007669"/>
    <property type="project" value="TreeGrafter"/>
</dbReference>
<protein>
    <submittedName>
        <fullName evidence="7">Uncharacterized protein</fullName>
    </submittedName>
</protein>
<evidence type="ECO:0000256" key="2">
    <source>
        <dbReference type="ARBA" id="ARBA00022574"/>
    </source>
</evidence>
<dbReference type="Gene3D" id="2.130.10.10">
    <property type="entry name" value="YVTN repeat-like/Quinoprotein amine dehydrogenase"/>
    <property type="match status" value="1"/>
</dbReference>
<dbReference type="InterPro" id="IPR039241">
    <property type="entry name" value="Rrp9-like"/>
</dbReference>
<feature type="repeat" description="WD" evidence="5">
    <location>
        <begin position="241"/>
        <end position="282"/>
    </location>
</feature>
<keyword evidence="2 5" id="KW-0853">WD repeat</keyword>
<sequence length="570" mass="64995">MVDSFFVDPSKKKRRNKDNRNTSTVRSNQKRQKTPVNSRTQHSKHGPGSKQKNTEDLESETESIDDVDEEEVDSDVFADVGDDEVEDIDENIQSDEEEEFKNESEADKRRRLAKKYLEDLKASLGAEEGGENDGNGNYDFNAKDLDDEIISSRLRKDVAEQKGWVYKFYSKEIDELLKKKLTRVPNKCLTSVSVSYPYLFTTSKDIEISKWDIRDPTKNPKILKTVKGGQEFEELQKEHAENGHYDEIYTSAVSPDGKYLVTGGKDGRIIVWSVNSLSCIRVLETKNKKGEVLSLAFRRNSDQLYVACADLKIRTYSINQLAQLETLYGHQDLVVDISALGLERCVTVGRRDRTAMLWKIADETRLTFRGGDSHEKYGRKKKHNGNEENFKNGTEPEEKIYFEGSIDCVSMIDDSHFVTGSDNGNIALWSLNKKKPLFTKRISHGIQPAFKPDDASAEVDKALAEAQVPEPQPFWITSIYAIPYSDIFISGSWDGSLKIWKLDEYLRGFELLQSIEVNGLVTKIACHEDSENDQLRIYVTLSKEHKFSRFIKSLPGSRNVLLTCIFNLKK</sequence>
<dbReference type="SMART" id="SM00320">
    <property type="entry name" value="WD40"/>
    <property type="match status" value="6"/>
</dbReference>
<feature type="region of interest" description="Disordered" evidence="6">
    <location>
        <begin position="374"/>
        <end position="393"/>
    </location>
</feature>
<keyword evidence="3" id="KW-0677">Repeat</keyword>
<dbReference type="SUPFAM" id="SSF50978">
    <property type="entry name" value="WD40 repeat-like"/>
    <property type="match status" value="1"/>
</dbReference>
<dbReference type="Proteomes" id="UP000186136">
    <property type="component" value="Unassembled WGS sequence"/>
</dbReference>
<evidence type="ECO:0000256" key="5">
    <source>
        <dbReference type="PROSITE-ProRule" id="PRU00221"/>
    </source>
</evidence>
<dbReference type="FunFam" id="2.130.10.10:FF:000644">
    <property type="entry name" value="Rrp9p"/>
    <property type="match status" value="1"/>
</dbReference>
<keyword evidence="8" id="KW-1185">Reference proteome</keyword>
<dbReference type="GO" id="GO:0034511">
    <property type="term" value="F:U3 snoRNA binding"/>
    <property type="evidence" value="ECO:0007669"/>
    <property type="project" value="InterPro"/>
</dbReference>
<evidence type="ECO:0000313" key="8">
    <source>
        <dbReference type="Proteomes" id="UP000186136"/>
    </source>
</evidence>
<name>A0A1Q2YCE7_9ASCO</name>
<proteinExistence type="predicted"/>
<feature type="region of interest" description="Disordered" evidence="6">
    <location>
        <begin position="1"/>
        <end position="108"/>
    </location>
</feature>
<organism evidence="7 8">
    <name type="scientific">Pichia membranifaciens</name>
    <dbReference type="NCBI Taxonomy" id="4926"/>
    <lineage>
        <taxon>Eukaryota</taxon>
        <taxon>Fungi</taxon>
        <taxon>Dikarya</taxon>
        <taxon>Ascomycota</taxon>
        <taxon>Saccharomycotina</taxon>
        <taxon>Pichiomycetes</taxon>
        <taxon>Pichiales</taxon>
        <taxon>Pichiaceae</taxon>
        <taxon>Pichia</taxon>
    </lineage>
</organism>
<dbReference type="PROSITE" id="PS50082">
    <property type="entry name" value="WD_REPEATS_2"/>
    <property type="match status" value="2"/>
</dbReference>
<evidence type="ECO:0000256" key="1">
    <source>
        <dbReference type="ARBA" id="ARBA00004123"/>
    </source>
</evidence>
<dbReference type="PANTHER" id="PTHR19865:SF0">
    <property type="entry name" value="U3 SMALL NUCLEOLAR RNA-INTERACTING PROTEIN 2"/>
    <property type="match status" value="1"/>
</dbReference>
<accession>A0A1Q2YCE7</accession>
<dbReference type="OrthoDB" id="189968at2759"/>
<evidence type="ECO:0000256" key="6">
    <source>
        <dbReference type="SAM" id="MobiDB-lite"/>
    </source>
</evidence>
<feature type="compositionally biased region" description="Acidic residues" evidence="6">
    <location>
        <begin position="56"/>
        <end position="100"/>
    </location>
</feature>
<dbReference type="PANTHER" id="PTHR19865">
    <property type="entry name" value="U3 SMALL NUCLEOLAR RNA INTERACTING PROTEIN 2"/>
    <property type="match status" value="1"/>
</dbReference>
<feature type="repeat" description="WD" evidence="5">
    <location>
        <begin position="476"/>
        <end position="503"/>
    </location>
</feature>
<dbReference type="EMBL" id="BDGI01000024">
    <property type="protein sequence ID" value="GAV27168.1"/>
    <property type="molecule type" value="Genomic_DNA"/>
</dbReference>
<gene>
    <name evidence="7" type="ORF">PMKS-000631</name>
</gene>
<dbReference type="Pfam" id="PF00400">
    <property type="entry name" value="WD40"/>
    <property type="match status" value="2"/>
</dbReference>
<dbReference type="AlphaFoldDB" id="A0A1Q2YCE7"/>
<dbReference type="InterPro" id="IPR001680">
    <property type="entry name" value="WD40_rpt"/>
</dbReference>
<comment type="subcellular location">
    <subcellularLocation>
        <location evidence="1">Nucleus</location>
    </subcellularLocation>
</comment>
<keyword evidence="4" id="KW-0539">Nucleus</keyword>
<dbReference type="InterPro" id="IPR036322">
    <property type="entry name" value="WD40_repeat_dom_sf"/>
</dbReference>
<dbReference type="PROSITE" id="PS50294">
    <property type="entry name" value="WD_REPEATS_REGION"/>
    <property type="match status" value="1"/>
</dbReference>
<dbReference type="InterPro" id="IPR015943">
    <property type="entry name" value="WD40/YVTN_repeat-like_dom_sf"/>
</dbReference>
<comment type="caution">
    <text evidence="7">The sequence shown here is derived from an EMBL/GenBank/DDBJ whole genome shotgun (WGS) entry which is preliminary data.</text>
</comment>
<reference evidence="7 8" key="1">
    <citation type="submission" date="2016-08" db="EMBL/GenBank/DDBJ databases">
        <title>Whole genome shotgun sequence of Pichia membranifaciens KS47-1.</title>
        <authorList>
            <person name="Konishi M."/>
            <person name="Ishida M."/>
            <person name="Arakawa T."/>
            <person name="Kato Y."/>
            <person name="Horiuchi J."/>
        </authorList>
    </citation>
    <scope>NUCLEOTIDE SEQUENCE [LARGE SCALE GENOMIC DNA]</scope>
    <source>
        <strain evidence="7 8">KS47-1</strain>
    </source>
</reference>